<dbReference type="InterPro" id="IPR001356">
    <property type="entry name" value="HD"/>
</dbReference>
<dbReference type="SUPFAM" id="SSF46689">
    <property type="entry name" value="Homeodomain-like"/>
    <property type="match status" value="1"/>
</dbReference>
<dbReference type="Gene3D" id="1.10.10.60">
    <property type="entry name" value="Homeodomain-like"/>
    <property type="match status" value="1"/>
</dbReference>
<evidence type="ECO:0000256" key="1">
    <source>
        <dbReference type="ARBA" id="ARBA00004123"/>
    </source>
</evidence>
<dbReference type="AlphaFoldDB" id="A0A0L9T431"/>
<dbReference type="EMBL" id="KQ258265">
    <property type="protein sequence ID" value="KOM25360.1"/>
    <property type="molecule type" value="Genomic_DNA"/>
</dbReference>
<dbReference type="InterPro" id="IPR009057">
    <property type="entry name" value="Homeodomain-like_sf"/>
</dbReference>
<comment type="similarity">
    <text evidence="8">Belongs to the WUS homeobox family.</text>
</comment>
<protein>
    <recommendedName>
        <fullName evidence="11">Homeobox domain-containing protein</fullName>
    </recommendedName>
</protein>
<feature type="domain" description="Homeobox" evidence="11">
    <location>
        <begin position="58"/>
        <end position="123"/>
    </location>
</feature>
<comment type="subcellular location">
    <subcellularLocation>
        <location evidence="1 9 10">Nucleus</location>
    </subcellularLocation>
</comment>
<evidence type="ECO:0000256" key="5">
    <source>
        <dbReference type="ARBA" id="ARBA00023155"/>
    </source>
</evidence>
<dbReference type="PROSITE" id="PS50071">
    <property type="entry name" value="HOMEOBOX_2"/>
    <property type="match status" value="1"/>
</dbReference>
<sequence length="197" mass="23183">MRYNERQHEGKTYQLSLHETNGSSGVLDAVRPSMLPEHWLEEMNWVVFLREKKMDMEAKTVQKRWRSTLEQIRILLNIFNHGIINPNRDQVREITGRLQEYGEVGEYSVYCWFQNHGNRVKNRSWQQSIPDIPGSSFSLRPSYIYDPSWVLPLTPKLLDLFPIPAIRKEEEKVTPPMLFRTQAPSTELSLRLSLADQ</sequence>
<dbReference type="InterPro" id="IPR044557">
    <property type="entry name" value="WOX8/9-like"/>
</dbReference>
<evidence type="ECO:0000256" key="10">
    <source>
        <dbReference type="RuleBase" id="RU000682"/>
    </source>
</evidence>
<keyword evidence="2" id="KW-0217">Developmental protein</keyword>
<reference evidence="13" key="1">
    <citation type="journal article" date="2015" name="Proc. Natl. Acad. Sci. U.S.A.">
        <title>Genome sequencing of adzuki bean (Vigna angularis) provides insight into high starch and low fat accumulation and domestication.</title>
        <authorList>
            <person name="Yang K."/>
            <person name="Tian Z."/>
            <person name="Chen C."/>
            <person name="Luo L."/>
            <person name="Zhao B."/>
            <person name="Wang Z."/>
            <person name="Yu L."/>
            <person name="Li Y."/>
            <person name="Sun Y."/>
            <person name="Li W."/>
            <person name="Chen Y."/>
            <person name="Li Y."/>
            <person name="Zhang Y."/>
            <person name="Ai D."/>
            <person name="Zhao J."/>
            <person name="Shang C."/>
            <person name="Ma Y."/>
            <person name="Wu B."/>
            <person name="Wang M."/>
            <person name="Gao L."/>
            <person name="Sun D."/>
            <person name="Zhang P."/>
            <person name="Guo F."/>
            <person name="Wang W."/>
            <person name="Li Y."/>
            <person name="Wang J."/>
            <person name="Varshney R.K."/>
            <person name="Wang J."/>
            <person name="Ling H.Q."/>
            <person name="Wan P."/>
        </authorList>
    </citation>
    <scope>NUCLEOTIDE SEQUENCE</scope>
    <source>
        <strain evidence="13">cv. Jingnong 6</strain>
    </source>
</reference>
<dbReference type="Pfam" id="PF00046">
    <property type="entry name" value="Homeodomain"/>
    <property type="match status" value="1"/>
</dbReference>
<organism evidence="12 13">
    <name type="scientific">Phaseolus angularis</name>
    <name type="common">Azuki bean</name>
    <name type="synonym">Vigna angularis</name>
    <dbReference type="NCBI Taxonomy" id="3914"/>
    <lineage>
        <taxon>Eukaryota</taxon>
        <taxon>Viridiplantae</taxon>
        <taxon>Streptophyta</taxon>
        <taxon>Embryophyta</taxon>
        <taxon>Tracheophyta</taxon>
        <taxon>Spermatophyta</taxon>
        <taxon>Magnoliopsida</taxon>
        <taxon>eudicotyledons</taxon>
        <taxon>Gunneridae</taxon>
        <taxon>Pentapetalae</taxon>
        <taxon>rosids</taxon>
        <taxon>fabids</taxon>
        <taxon>Fabales</taxon>
        <taxon>Fabaceae</taxon>
        <taxon>Papilionoideae</taxon>
        <taxon>50 kb inversion clade</taxon>
        <taxon>NPAAA clade</taxon>
        <taxon>indigoferoid/millettioid clade</taxon>
        <taxon>Phaseoleae</taxon>
        <taxon>Vigna</taxon>
    </lineage>
</organism>
<dbReference type="PANTHER" id="PTHR47288">
    <property type="entry name" value="WUSCHEL-RELATED HOMEOBOX 9"/>
    <property type="match status" value="1"/>
</dbReference>
<evidence type="ECO:0000256" key="2">
    <source>
        <dbReference type="ARBA" id="ARBA00022473"/>
    </source>
</evidence>
<keyword evidence="4 9" id="KW-0238">DNA-binding</keyword>
<keyword evidence="6" id="KW-0804">Transcription</keyword>
<dbReference type="STRING" id="3914.A0A0L9T431"/>
<dbReference type="PANTHER" id="PTHR47288:SF1">
    <property type="entry name" value="WUSCHEL-RELATED HOMEOBOX 9"/>
    <property type="match status" value="1"/>
</dbReference>
<evidence type="ECO:0000256" key="4">
    <source>
        <dbReference type="ARBA" id="ARBA00023125"/>
    </source>
</evidence>
<gene>
    <name evidence="12" type="ORF">LR48_Vigan102s001800</name>
</gene>
<evidence type="ECO:0000313" key="12">
    <source>
        <dbReference type="EMBL" id="KOM25360.1"/>
    </source>
</evidence>
<dbReference type="Proteomes" id="UP000053144">
    <property type="component" value="Unassembled WGS sequence"/>
</dbReference>
<keyword evidence="3" id="KW-0805">Transcription regulation</keyword>
<evidence type="ECO:0000256" key="9">
    <source>
        <dbReference type="PROSITE-ProRule" id="PRU00108"/>
    </source>
</evidence>
<evidence type="ECO:0000259" key="11">
    <source>
        <dbReference type="PROSITE" id="PS50071"/>
    </source>
</evidence>
<dbReference type="Gramene" id="KOM25360">
    <property type="protein sequence ID" value="KOM25360"/>
    <property type="gene ID" value="LR48_Vigan102s001800"/>
</dbReference>
<keyword evidence="5 9" id="KW-0371">Homeobox</keyword>
<dbReference type="GO" id="GO:0050793">
    <property type="term" value="P:regulation of developmental process"/>
    <property type="evidence" value="ECO:0007669"/>
    <property type="project" value="InterPro"/>
</dbReference>
<dbReference type="GO" id="GO:0005634">
    <property type="term" value="C:nucleus"/>
    <property type="evidence" value="ECO:0007669"/>
    <property type="project" value="UniProtKB-SubCell"/>
</dbReference>
<dbReference type="GO" id="GO:0003700">
    <property type="term" value="F:DNA-binding transcription factor activity"/>
    <property type="evidence" value="ECO:0007669"/>
    <property type="project" value="InterPro"/>
</dbReference>
<proteinExistence type="inferred from homology"/>
<evidence type="ECO:0000256" key="8">
    <source>
        <dbReference type="ARBA" id="ARBA00024040"/>
    </source>
</evidence>
<evidence type="ECO:0000256" key="7">
    <source>
        <dbReference type="ARBA" id="ARBA00023242"/>
    </source>
</evidence>
<feature type="DNA-binding region" description="Homeobox" evidence="9">
    <location>
        <begin position="60"/>
        <end position="124"/>
    </location>
</feature>
<keyword evidence="7 9" id="KW-0539">Nucleus</keyword>
<dbReference type="GO" id="GO:0003677">
    <property type="term" value="F:DNA binding"/>
    <property type="evidence" value="ECO:0007669"/>
    <property type="project" value="UniProtKB-UniRule"/>
</dbReference>
<evidence type="ECO:0000256" key="6">
    <source>
        <dbReference type="ARBA" id="ARBA00023163"/>
    </source>
</evidence>
<name>A0A0L9T431_PHAAN</name>
<evidence type="ECO:0000313" key="13">
    <source>
        <dbReference type="Proteomes" id="UP000053144"/>
    </source>
</evidence>
<evidence type="ECO:0000256" key="3">
    <source>
        <dbReference type="ARBA" id="ARBA00023015"/>
    </source>
</evidence>
<accession>A0A0L9T431</accession>